<keyword evidence="2" id="KW-0012">Acyltransferase</keyword>
<evidence type="ECO:0000313" key="2">
    <source>
        <dbReference type="EMBL" id="MDS9469932.1"/>
    </source>
</evidence>
<dbReference type="EMBL" id="JAVQLW010000005">
    <property type="protein sequence ID" value="MDS9469932.1"/>
    <property type="molecule type" value="Genomic_DNA"/>
</dbReference>
<dbReference type="Pfam" id="PF13508">
    <property type="entry name" value="Acetyltransf_7"/>
    <property type="match status" value="1"/>
</dbReference>
<keyword evidence="3" id="KW-1185">Reference proteome</keyword>
<organism evidence="2 3">
    <name type="scientific">Paracoccus aurantius</name>
    <dbReference type="NCBI Taxonomy" id="3073814"/>
    <lineage>
        <taxon>Bacteria</taxon>
        <taxon>Pseudomonadati</taxon>
        <taxon>Pseudomonadota</taxon>
        <taxon>Alphaproteobacteria</taxon>
        <taxon>Rhodobacterales</taxon>
        <taxon>Paracoccaceae</taxon>
        <taxon>Paracoccus</taxon>
    </lineage>
</organism>
<proteinExistence type="predicted"/>
<dbReference type="PANTHER" id="PTHR47237">
    <property type="entry name" value="SLL0310 PROTEIN"/>
    <property type="match status" value="1"/>
</dbReference>
<dbReference type="Pfam" id="PF18014">
    <property type="entry name" value="Acetyltransf_18"/>
    <property type="match status" value="1"/>
</dbReference>
<reference evidence="3" key="1">
    <citation type="submission" date="2023-07" db="EMBL/GenBank/DDBJ databases">
        <title>Paracoccus sp. MBLB3053 whole genome sequence.</title>
        <authorList>
            <person name="Hwang C.Y."/>
            <person name="Cho E.-S."/>
            <person name="Seo M.-J."/>
        </authorList>
    </citation>
    <scope>NUCLEOTIDE SEQUENCE [LARGE SCALE GENOMIC DNA]</scope>
    <source>
        <strain evidence="3">MBLB3053</strain>
    </source>
</reference>
<keyword evidence="2" id="KW-0808">Transferase</keyword>
<dbReference type="PROSITE" id="PS51186">
    <property type="entry name" value="GNAT"/>
    <property type="match status" value="1"/>
</dbReference>
<dbReference type="InterPro" id="IPR041496">
    <property type="entry name" value="YitH/HolE_GNAT"/>
</dbReference>
<dbReference type="Gene3D" id="3.40.630.30">
    <property type="match status" value="1"/>
</dbReference>
<dbReference type="SUPFAM" id="SSF55729">
    <property type="entry name" value="Acyl-CoA N-acyltransferases (Nat)"/>
    <property type="match status" value="1"/>
</dbReference>
<feature type="domain" description="N-acetyltransferase" evidence="1">
    <location>
        <begin position="5"/>
        <end position="134"/>
    </location>
</feature>
<dbReference type="RefSeq" id="WP_311162707.1">
    <property type="nucleotide sequence ID" value="NZ_JAVQLW010000005.1"/>
</dbReference>
<dbReference type="InterPro" id="IPR000182">
    <property type="entry name" value="GNAT_dom"/>
</dbReference>
<name>A0ABU2HXZ1_9RHOB</name>
<dbReference type="GO" id="GO:0016746">
    <property type="term" value="F:acyltransferase activity"/>
    <property type="evidence" value="ECO:0007669"/>
    <property type="project" value="UniProtKB-KW"/>
</dbReference>
<protein>
    <submittedName>
        <fullName evidence="2">GNAT family N-acetyltransferase</fullName>
        <ecNumber evidence="2">2.3.1.-</ecNumber>
    </submittedName>
</protein>
<dbReference type="EC" id="2.3.1.-" evidence="2"/>
<dbReference type="PANTHER" id="PTHR47237:SF2">
    <property type="entry name" value="BLL4206 PROTEIN"/>
    <property type="match status" value="1"/>
</dbReference>
<sequence>MTQILTFDRFGPEHLDAALRLSQEAGWPHRRDDWALVASVSDGLVGLQDGQVVATAMATPFGAVSMANMIIVDQKMRGQGLGRGIMTRVLELTSASAWRLVATQAGLPLYRKLGFEECGLVHQHQGRVAALPAPDGVRLGSLSDLPEIRAMDAAATAADRSRLLAELLRHGTVALVEGKGFAISRDFGRGRVVGPVIADDAETARQLLAFLIAGHEGEFIRVDTPDDPGLSDWLAGLGLLRVDTGVAMQRGETHPLTGTFSRHALAAQALG</sequence>
<dbReference type="InterPro" id="IPR016181">
    <property type="entry name" value="Acyl_CoA_acyltransferase"/>
</dbReference>
<evidence type="ECO:0000259" key="1">
    <source>
        <dbReference type="PROSITE" id="PS51186"/>
    </source>
</evidence>
<evidence type="ECO:0000313" key="3">
    <source>
        <dbReference type="Proteomes" id="UP001269144"/>
    </source>
</evidence>
<dbReference type="InterPro" id="IPR052729">
    <property type="entry name" value="Acyl/Acetyltrans_Enzymes"/>
</dbReference>
<accession>A0ABU2HXZ1</accession>
<comment type="caution">
    <text evidence="2">The sequence shown here is derived from an EMBL/GenBank/DDBJ whole genome shotgun (WGS) entry which is preliminary data.</text>
</comment>
<dbReference type="Gene3D" id="3.40.630.90">
    <property type="match status" value="1"/>
</dbReference>
<gene>
    <name evidence="2" type="ORF">RGQ15_20495</name>
</gene>
<dbReference type="Proteomes" id="UP001269144">
    <property type="component" value="Unassembled WGS sequence"/>
</dbReference>